<reference evidence="3 4" key="1">
    <citation type="journal article" date="2016" name="G3 (Bethesda)">
        <title>First Draft Assembly and Annotation of the Genome of a California Endemic Oak Quercus lobata Nee (Fagaceae).</title>
        <authorList>
            <person name="Sork V.L."/>
            <person name="Fitz-Gibbon S.T."/>
            <person name="Puiu D."/>
            <person name="Crepeau M."/>
            <person name="Gugger P.F."/>
            <person name="Sherman R."/>
            <person name="Stevens K."/>
            <person name="Langley C.H."/>
            <person name="Pellegrini M."/>
            <person name="Salzberg S.L."/>
        </authorList>
    </citation>
    <scope>NUCLEOTIDE SEQUENCE [LARGE SCALE GENOMIC DNA]</scope>
    <source>
        <strain evidence="3 4">cv. SW786</strain>
    </source>
</reference>
<organism evidence="3 4">
    <name type="scientific">Quercus lobata</name>
    <name type="common">Valley oak</name>
    <dbReference type="NCBI Taxonomy" id="97700"/>
    <lineage>
        <taxon>Eukaryota</taxon>
        <taxon>Viridiplantae</taxon>
        <taxon>Streptophyta</taxon>
        <taxon>Embryophyta</taxon>
        <taxon>Tracheophyta</taxon>
        <taxon>Spermatophyta</taxon>
        <taxon>Magnoliopsida</taxon>
        <taxon>eudicotyledons</taxon>
        <taxon>Gunneridae</taxon>
        <taxon>Pentapetalae</taxon>
        <taxon>rosids</taxon>
        <taxon>fabids</taxon>
        <taxon>Fagales</taxon>
        <taxon>Fagaceae</taxon>
        <taxon>Quercus</taxon>
    </lineage>
</organism>
<keyword evidence="1" id="KW-0472">Membrane</keyword>
<keyword evidence="4" id="KW-1185">Reference proteome</keyword>
<evidence type="ECO:0000313" key="4">
    <source>
        <dbReference type="Proteomes" id="UP000594261"/>
    </source>
</evidence>
<dbReference type="InParanoid" id="A0A7N2LK84"/>
<dbReference type="Gramene" id="QL05p003685:mrna">
    <property type="protein sequence ID" value="QL05p003685:mrna"/>
    <property type="gene ID" value="QL05p003685"/>
</dbReference>
<keyword evidence="1" id="KW-0812">Transmembrane</keyword>
<evidence type="ECO:0000259" key="2">
    <source>
        <dbReference type="Pfam" id="PF13968"/>
    </source>
</evidence>
<feature type="transmembrane region" description="Helical" evidence="1">
    <location>
        <begin position="392"/>
        <end position="412"/>
    </location>
</feature>
<accession>A0A7N2LK84</accession>
<feature type="transmembrane region" description="Helical" evidence="1">
    <location>
        <begin position="193"/>
        <end position="214"/>
    </location>
</feature>
<dbReference type="EMBL" id="LRBV02000005">
    <property type="status" value="NOT_ANNOTATED_CDS"/>
    <property type="molecule type" value="Genomic_DNA"/>
</dbReference>
<feature type="transmembrane region" description="Helical" evidence="1">
    <location>
        <begin position="584"/>
        <end position="605"/>
    </location>
</feature>
<dbReference type="EnsemblPlants" id="QL05p003685:mrna">
    <property type="protein sequence ID" value="QL05p003685:mrna"/>
    <property type="gene ID" value="QL05p003685"/>
</dbReference>
<dbReference type="Pfam" id="PF13968">
    <property type="entry name" value="DUF4220"/>
    <property type="match status" value="1"/>
</dbReference>
<keyword evidence="1" id="KW-1133">Transmembrane helix</keyword>
<sequence length="764" mass="88298">MIKHVSQSMTSLNPRYESLYVLRKNSTKSEPCSLFLDLKETLGTCFGESVEVVGSLINKGRKLMEFFPLSFGNQWKDWEVRILVLVSLILQMVLISFGKHRKFTSRRSIRIVLWCAYLMADSVATFVLGVISRNLWDVKDDQDKYLLEITAFWAPFLLLHLGGPDTITAYSLEDNELWLRHLLALGFQSVAVIYIWIVAGTGSQLCILSILMFFPGIIKYGERIWVLWLASNGKLRESLLPPPDPGPNYYKFSREYTLKQSEGYHVTVEEIKDQSMIPLIENEFIPDGAELVTAYDLLQIFKNLFADLILGFDDRNHSQSLFNKISSDKAFRMMEMELGFMFDILYTKATVIHSSHGWILHIFSLSSTIIALVVFSVPVIDKHKYSTIDLVLTFLLLIVAILLEVYAFFLLLSSDWTRLWLTKHATTCIGQAISFIQQPEQPRWSNSMSQFNLLSFSLKDKQTICYGIQKLLRIDKMLENNRYTTCETVTVDLKEFIFEYLKEKFDHLKRSSNDENVLRTLCSFRAGEVLEKFNHNELDWSIQGQFDKIILIWHIATDLCYHLDWRDQEPAMSNVKFSNWLSQYVLYLLVICPSMLPMGIGMIRLQDTCAEVTRFFEDHEYMADSVDYSHRSRNTCLLGVNCFLSREPAFDKYQACEILSKVNTPVLPAKVKGDRSKSVLFDACRLASKLQAIEDKNQKWEMITRNWVEMLAYAACHCRGNYHAKQLSQGGELLTHVWLLMAHFGINEQFQISQGHARVKLVVR</sequence>
<feature type="transmembrane region" description="Helical" evidence="1">
    <location>
        <begin position="111"/>
        <end position="131"/>
    </location>
</feature>
<dbReference type="AlphaFoldDB" id="A0A7N2LK84"/>
<feature type="domain" description="DUF4220" evidence="2">
    <location>
        <begin position="114"/>
        <end position="456"/>
    </location>
</feature>
<evidence type="ECO:0000256" key="1">
    <source>
        <dbReference type="SAM" id="Phobius"/>
    </source>
</evidence>
<evidence type="ECO:0000313" key="3">
    <source>
        <dbReference type="EnsemblPlants" id="QL05p003685:mrna"/>
    </source>
</evidence>
<protein>
    <recommendedName>
        <fullName evidence="2">DUF4220 domain-containing protein</fullName>
    </recommendedName>
</protein>
<dbReference type="Proteomes" id="UP000594261">
    <property type="component" value="Chromosome 5"/>
</dbReference>
<name>A0A7N2LK84_QUELO</name>
<feature type="transmembrane region" description="Helical" evidence="1">
    <location>
        <begin position="80"/>
        <end position="99"/>
    </location>
</feature>
<dbReference type="OMA" id="DWELRAM"/>
<dbReference type="InterPro" id="IPR007658">
    <property type="entry name" value="DUF594"/>
</dbReference>
<dbReference type="Pfam" id="PF04578">
    <property type="entry name" value="DUF594"/>
    <property type="match status" value="1"/>
</dbReference>
<feature type="transmembrane region" description="Helical" evidence="1">
    <location>
        <begin position="358"/>
        <end position="380"/>
    </location>
</feature>
<dbReference type="InterPro" id="IPR025315">
    <property type="entry name" value="DUF4220"/>
</dbReference>
<proteinExistence type="predicted"/>
<dbReference type="PANTHER" id="PTHR31325">
    <property type="entry name" value="OS01G0798800 PROTEIN-RELATED"/>
    <property type="match status" value="1"/>
</dbReference>
<reference evidence="3" key="2">
    <citation type="submission" date="2021-01" db="UniProtKB">
        <authorList>
            <consortium name="EnsemblPlants"/>
        </authorList>
    </citation>
    <scope>IDENTIFICATION</scope>
</reference>